<evidence type="ECO:0000256" key="3">
    <source>
        <dbReference type="ARBA" id="ARBA00023163"/>
    </source>
</evidence>
<protein>
    <recommendedName>
        <fullName evidence="4">HTH luxR-type domain-containing protein</fullName>
    </recommendedName>
</protein>
<evidence type="ECO:0000256" key="2">
    <source>
        <dbReference type="ARBA" id="ARBA00023125"/>
    </source>
</evidence>
<proteinExistence type="predicted"/>
<evidence type="ECO:0000313" key="5">
    <source>
        <dbReference type="EMBL" id="QGW29119.1"/>
    </source>
</evidence>
<dbReference type="InterPro" id="IPR000792">
    <property type="entry name" value="Tscrpt_reg_LuxR_C"/>
</dbReference>
<name>A0A6I6GVI7_9BACT</name>
<dbReference type="RefSeq" id="WP_157479472.1">
    <property type="nucleotide sequence ID" value="NZ_CP046566.1"/>
</dbReference>
<dbReference type="PANTHER" id="PTHR44688">
    <property type="entry name" value="DNA-BINDING TRANSCRIPTIONAL ACTIVATOR DEVR_DOSR"/>
    <property type="match status" value="1"/>
</dbReference>
<dbReference type="InterPro" id="IPR016032">
    <property type="entry name" value="Sig_transdc_resp-reg_C-effctor"/>
</dbReference>
<dbReference type="PROSITE" id="PS00622">
    <property type="entry name" value="HTH_LUXR_1"/>
    <property type="match status" value="1"/>
</dbReference>
<dbReference type="GO" id="GO:0003677">
    <property type="term" value="F:DNA binding"/>
    <property type="evidence" value="ECO:0007669"/>
    <property type="project" value="UniProtKB-KW"/>
</dbReference>
<keyword evidence="3" id="KW-0804">Transcription</keyword>
<dbReference type="SMART" id="SM00421">
    <property type="entry name" value="HTH_LUXR"/>
    <property type="match status" value="1"/>
</dbReference>
<dbReference type="SUPFAM" id="SSF46894">
    <property type="entry name" value="C-terminal effector domain of the bipartite response regulators"/>
    <property type="match status" value="1"/>
</dbReference>
<keyword evidence="6" id="KW-1185">Reference proteome</keyword>
<dbReference type="AlphaFoldDB" id="A0A6I6GVI7"/>
<dbReference type="CDD" id="cd06170">
    <property type="entry name" value="LuxR_C_like"/>
    <property type="match status" value="1"/>
</dbReference>
<dbReference type="PANTHER" id="PTHR44688:SF16">
    <property type="entry name" value="DNA-BINDING TRANSCRIPTIONAL ACTIVATOR DEVR_DOSR"/>
    <property type="match status" value="1"/>
</dbReference>
<dbReference type="PROSITE" id="PS50043">
    <property type="entry name" value="HTH_LUXR_2"/>
    <property type="match status" value="1"/>
</dbReference>
<feature type="domain" description="HTH luxR-type" evidence="4">
    <location>
        <begin position="190"/>
        <end position="255"/>
    </location>
</feature>
<organism evidence="5 6">
    <name type="scientific">Phnomibacter ginsenosidimutans</name>
    <dbReference type="NCBI Taxonomy" id="2676868"/>
    <lineage>
        <taxon>Bacteria</taxon>
        <taxon>Pseudomonadati</taxon>
        <taxon>Bacteroidota</taxon>
        <taxon>Chitinophagia</taxon>
        <taxon>Chitinophagales</taxon>
        <taxon>Chitinophagaceae</taxon>
        <taxon>Phnomibacter</taxon>
    </lineage>
</organism>
<sequence>MQTPAEAHQKVVDIWGQYYPTLPAPAQLEEFLQQSKILDHSDLNNLRTVIFAYHDFSIHHINTSTARYFGSVPEEILEVGPTYIIGCLLPQQVEAAVNNTRIISRQLHRASPEEKRRYQSTYVNCNITCRYGNKHRSMFHSIPVLWDEHNNPLLGMFLIHDLEPFLVDGTWWYRYQIGDRIFTYHSAHPELQETDILTSRELEILKLIAEGASSKEIAASLFLSVNTVDNHRRNMLKKTGAVDTSALIHVCKLCHMIQ</sequence>
<dbReference type="Pfam" id="PF00196">
    <property type="entry name" value="GerE"/>
    <property type="match status" value="1"/>
</dbReference>
<dbReference type="Proteomes" id="UP000426027">
    <property type="component" value="Chromosome"/>
</dbReference>
<dbReference type="KEGG" id="fls:GLV81_14290"/>
<dbReference type="PRINTS" id="PR00038">
    <property type="entry name" value="HTHLUXR"/>
</dbReference>
<gene>
    <name evidence="5" type="ORF">GLV81_14290</name>
</gene>
<evidence type="ECO:0000259" key="4">
    <source>
        <dbReference type="PROSITE" id="PS50043"/>
    </source>
</evidence>
<keyword evidence="1" id="KW-0805">Transcription regulation</keyword>
<dbReference type="EMBL" id="CP046566">
    <property type="protein sequence ID" value="QGW29119.1"/>
    <property type="molecule type" value="Genomic_DNA"/>
</dbReference>
<dbReference type="InterPro" id="IPR036388">
    <property type="entry name" value="WH-like_DNA-bd_sf"/>
</dbReference>
<accession>A0A6I6GVI7</accession>
<evidence type="ECO:0000256" key="1">
    <source>
        <dbReference type="ARBA" id="ARBA00023015"/>
    </source>
</evidence>
<reference evidence="5 6" key="1">
    <citation type="submission" date="2019-11" db="EMBL/GenBank/DDBJ databases">
        <authorList>
            <person name="Im W.T."/>
        </authorList>
    </citation>
    <scope>NUCLEOTIDE SEQUENCE [LARGE SCALE GENOMIC DNA]</scope>
    <source>
        <strain evidence="5 6">SB-02</strain>
    </source>
</reference>
<evidence type="ECO:0000313" key="6">
    <source>
        <dbReference type="Proteomes" id="UP000426027"/>
    </source>
</evidence>
<dbReference type="GO" id="GO:0006355">
    <property type="term" value="P:regulation of DNA-templated transcription"/>
    <property type="evidence" value="ECO:0007669"/>
    <property type="project" value="InterPro"/>
</dbReference>
<keyword evidence="2" id="KW-0238">DNA-binding</keyword>
<dbReference type="Gene3D" id="1.10.10.10">
    <property type="entry name" value="Winged helix-like DNA-binding domain superfamily/Winged helix DNA-binding domain"/>
    <property type="match status" value="1"/>
</dbReference>